<dbReference type="Proteomes" id="UP001155182">
    <property type="component" value="Unassembled WGS sequence"/>
</dbReference>
<accession>A0A9X2FD74</accession>
<evidence type="ECO:0000313" key="2">
    <source>
        <dbReference type="Proteomes" id="UP001155182"/>
    </source>
</evidence>
<organism evidence="1 2">
    <name type="scientific">Solitalea agri</name>
    <dbReference type="NCBI Taxonomy" id="2953739"/>
    <lineage>
        <taxon>Bacteria</taxon>
        <taxon>Pseudomonadati</taxon>
        <taxon>Bacteroidota</taxon>
        <taxon>Sphingobacteriia</taxon>
        <taxon>Sphingobacteriales</taxon>
        <taxon>Sphingobacteriaceae</taxon>
        <taxon>Solitalea</taxon>
    </lineage>
</organism>
<gene>
    <name evidence="1" type="ORF">NF867_17710</name>
</gene>
<comment type="caution">
    <text evidence="1">The sequence shown here is derived from an EMBL/GenBank/DDBJ whole genome shotgun (WGS) entry which is preliminary data.</text>
</comment>
<dbReference type="AlphaFoldDB" id="A0A9X2FD74"/>
<keyword evidence="2" id="KW-1185">Reference proteome</keyword>
<protein>
    <submittedName>
        <fullName evidence="1">Ubiquinone biosynthesis protein COQ4</fullName>
    </submittedName>
</protein>
<proteinExistence type="predicted"/>
<dbReference type="EMBL" id="JAMWYS010000059">
    <property type="protein sequence ID" value="MCO4294703.1"/>
    <property type="molecule type" value="Genomic_DNA"/>
</dbReference>
<name>A0A9X2FD74_9SPHI</name>
<keyword evidence="1" id="KW-0830">Ubiquinone</keyword>
<reference evidence="1" key="1">
    <citation type="submission" date="2022-06" db="EMBL/GenBank/DDBJ databases">
        <title>Solitalea sp. MAHUQ-68 isolated from rhizospheric soil.</title>
        <authorList>
            <person name="Huq M.A."/>
        </authorList>
    </citation>
    <scope>NUCLEOTIDE SEQUENCE</scope>
    <source>
        <strain evidence="1">MAHUQ-68</strain>
    </source>
</reference>
<sequence length="174" mass="19977">MRKFIIIGLYNLSKKPYQALFKNNKAWNISPQQLLDFPEGSLGNELGCFLTKNDFELQAKLENHDVFHVLSGIGTSVIEEIALQYYLLGNGKKSIYLKSVILLGTLFYPNQFSLFFSRYKEGRSFSAFHNLDFFPLLHCPIAEIKKHLPITALKYTNKDNLFSPLKPIAITVQR</sequence>
<evidence type="ECO:0000313" key="1">
    <source>
        <dbReference type="EMBL" id="MCO4294703.1"/>
    </source>
</evidence>
<dbReference type="RefSeq" id="WP_252589735.1">
    <property type="nucleotide sequence ID" value="NZ_JAMWYS010000059.1"/>
</dbReference>